<dbReference type="PROSITE" id="PS00028">
    <property type="entry name" value="ZINC_FINGER_C2H2_1"/>
    <property type="match status" value="1"/>
</dbReference>
<protein>
    <submittedName>
        <fullName evidence="4">Zinc finger C2H2-type</fullName>
    </submittedName>
</protein>
<keyword evidence="5" id="KW-1185">Reference proteome</keyword>
<feature type="domain" description="C2H2-type" evidence="3">
    <location>
        <begin position="183"/>
        <end position="211"/>
    </location>
</feature>
<organism evidence="4 5">
    <name type="scientific">Colletotrichum destructivum</name>
    <dbReference type="NCBI Taxonomy" id="34406"/>
    <lineage>
        <taxon>Eukaryota</taxon>
        <taxon>Fungi</taxon>
        <taxon>Dikarya</taxon>
        <taxon>Ascomycota</taxon>
        <taxon>Pezizomycotina</taxon>
        <taxon>Sordariomycetes</taxon>
        <taxon>Hypocreomycetidae</taxon>
        <taxon>Glomerellales</taxon>
        <taxon>Glomerellaceae</taxon>
        <taxon>Colletotrichum</taxon>
        <taxon>Colletotrichum destructivum species complex</taxon>
    </lineage>
</organism>
<keyword evidence="1" id="KW-0863">Zinc-finger</keyword>
<feature type="compositionally biased region" description="Polar residues" evidence="2">
    <location>
        <begin position="121"/>
        <end position="134"/>
    </location>
</feature>
<sequence>MGRPSKSDKVTFPALINPAASPVWPSRADGAARLSLSHPVPTTTPNPLVEVSYDDGDVVGRRRRPADALGGLCRERPAARSNGLSREWLYTVGVHIGPCVDDCSQCSSGSSSQLLLPSTELSPFSAGTTPSPSLVSPGDSLSPRTLSTFLSTPTPFSSTSQQSLATLQHDSPACSALDGIDHVYCRRCPKQFTDILQLRIHIESDHRCQCPCDACLGVSPGLCQVPRLEFACPCGFRSMNHDKWTEHRRNLDRRQVQCRCGKILREDRVDEHFKNCRQGSKQLPSSLQHQMQGTEARTTEKEEKYFEMKQNHWDTLTDLGGCKNEPFVGISWQLAVFPTRWAEHERFLDDLWVTNPRRSDVVLRNGGILPRHDRKVEQGHSLALICQWPDAMPPFKAFAPRTTKEEKDGQHVEGAPFAHQDTLILTVH</sequence>
<proteinExistence type="predicted"/>
<keyword evidence="1" id="KW-0862">Zinc</keyword>
<dbReference type="AlphaFoldDB" id="A0AAX4I0C6"/>
<feature type="region of interest" description="Disordered" evidence="2">
    <location>
        <begin position="121"/>
        <end position="140"/>
    </location>
</feature>
<dbReference type="KEGG" id="cdet:87938043"/>
<name>A0AAX4I0C6_9PEZI</name>
<reference evidence="5" key="1">
    <citation type="journal article" date="2023" name="bioRxiv">
        <title>Complete genome of the Medicago anthracnose fungus, Colletotrichum destructivum, reveals a mini-chromosome-like region within a core chromosome.</title>
        <authorList>
            <person name="Lapalu N."/>
            <person name="Simon A."/>
            <person name="Lu A."/>
            <person name="Plaumann P.-L."/>
            <person name="Amselem J."/>
            <person name="Pigne S."/>
            <person name="Auger A."/>
            <person name="Koch C."/>
            <person name="Dallery J.-F."/>
            <person name="O'Connell R.J."/>
        </authorList>
    </citation>
    <scope>NUCLEOTIDE SEQUENCE [LARGE SCALE GENOMIC DNA]</scope>
    <source>
        <strain evidence="5">CBS 520.97</strain>
    </source>
</reference>
<evidence type="ECO:0000313" key="4">
    <source>
        <dbReference type="EMBL" id="WQF76526.1"/>
    </source>
</evidence>
<evidence type="ECO:0000259" key="3">
    <source>
        <dbReference type="PROSITE" id="PS50157"/>
    </source>
</evidence>
<dbReference type="EMBL" id="CP137305">
    <property type="protein sequence ID" value="WQF76526.1"/>
    <property type="molecule type" value="Genomic_DNA"/>
</dbReference>
<dbReference type="InterPro" id="IPR013087">
    <property type="entry name" value="Znf_C2H2_type"/>
</dbReference>
<keyword evidence="1" id="KW-0479">Metal-binding</keyword>
<gene>
    <name evidence="4" type="ORF">CDEST_01540</name>
</gene>
<dbReference type="GO" id="GO:0008270">
    <property type="term" value="F:zinc ion binding"/>
    <property type="evidence" value="ECO:0007669"/>
    <property type="project" value="UniProtKB-KW"/>
</dbReference>
<evidence type="ECO:0000313" key="5">
    <source>
        <dbReference type="Proteomes" id="UP001322277"/>
    </source>
</evidence>
<dbReference type="Proteomes" id="UP001322277">
    <property type="component" value="Chromosome 1"/>
</dbReference>
<dbReference type="GeneID" id="87938043"/>
<evidence type="ECO:0000256" key="2">
    <source>
        <dbReference type="SAM" id="MobiDB-lite"/>
    </source>
</evidence>
<dbReference type="PROSITE" id="PS50157">
    <property type="entry name" value="ZINC_FINGER_C2H2_2"/>
    <property type="match status" value="1"/>
</dbReference>
<dbReference type="RefSeq" id="XP_062773750.1">
    <property type="nucleotide sequence ID" value="XM_062917699.1"/>
</dbReference>
<evidence type="ECO:0000256" key="1">
    <source>
        <dbReference type="PROSITE-ProRule" id="PRU00042"/>
    </source>
</evidence>
<accession>A0AAX4I0C6</accession>